<keyword evidence="5" id="KW-1185">Reference proteome</keyword>
<evidence type="ECO:0000256" key="2">
    <source>
        <dbReference type="ARBA" id="ARBA00022679"/>
    </source>
</evidence>
<dbReference type="EMBL" id="JBAWTH010000113">
    <property type="protein sequence ID" value="KAL2276437.1"/>
    <property type="molecule type" value="Genomic_DNA"/>
</dbReference>
<dbReference type="Pfam" id="PF13649">
    <property type="entry name" value="Methyltransf_25"/>
    <property type="match status" value="1"/>
</dbReference>
<name>A0ABR4E1Y0_9PEZI</name>
<dbReference type="Gene3D" id="3.40.50.150">
    <property type="entry name" value="Vaccinia Virus protein VP39"/>
    <property type="match status" value="1"/>
</dbReference>
<evidence type="ECO:0000256" key="1">
    <source>
        <dbReference type="ARBA" id="ARBA00022603"/>
    </source>
</evidence>
<feature type="domain" description="Methyltransferase" evidence="3">
    <location>
        <begin position="65"/>
        <end position="157"/>
    </location>
</feature>
<dbReference type="Proteomes" id="UP001600888">
    <property type="component" value="Unassembled WGS sequence"/>
</dbReference>
<evidence type="ECO:0000313" key="4">
    <source>
        <dbReference type="EMBL" id="KAL2276437.1"/>
    </source>
</evidence>
<evidence type="ECO:0000313" key="5">
    <source>
        <dbReference type="Proteomes" id="UP001600888"/>
    </source>
</evidence>
<protein>
    <recommendedName>
        <fullName evidence="3">Methyltransferase domain-containing protein</fullName>
    </recommendedName>
</protein>
<dbReference type="InterPro" id="IPR029063">
    <property type="entry name" value="SAM-dependent_MTases_sf"/>
</dbReference>
<dbReference type="InterPro" id="IPR041698">
    <property type="entry name" value="Methyltransf_25"/>
</dbReference>
<dbReference type="PANTHER" id="PTHR44942">
    <property type="entry name" value="METHYLTRANSF_11 DOMAIN-CONTAINING PROTEIN"/>
    <property type="match status" value="1"/>
</dbReference>
<proteinExistence type="predicted"/>
<comment type="caution">
    <text evidence="4">The sequence shown here is derived from an EMBL/GenBank/DDBJ whole genome shotgun (WGS) entry which is preliminary data.</text>
</comment>
<sequence>MNEPLPSTDNMPPATESTNIFAEELPAFDWENYMKARPDYIGSALYDRLFAYHDAHSGSYDTAYDVGCGPGQVASALAEKFSRVHGSDPNAYIISKAREAFKALRNVSFEVGKAEAIISANEDRAGTADLITAAECIPLMDTDAAISAFAKLLRPGGTMAIWFYGRPIFAIPGLSEHSPEVTGVQTLFQEILNRSYDEFRPFKGSVLEKPCTMVNSWLDNVAFDPAQFKDVERVKWNTDRELHMLGSDAMDFDVKHINLIGEGEIVVDEGVDRSFLLRDNVGFDWAKGFIDSAIARKKDYVTEEVQEMLGRLERKMKGNTWNVSLPGVLLLATKT</sequence>
<dbReference type="PANTHER" id="PTHR44942:SF4">
    <property type="entry name" value="METHYLTRANSFERASE TYPE 11 DOMAIN-CONTAINING PROTEIN"/>
    <property type="match status" value="1"/>
</dbReference>
<accession>A0ABR4E1Y0</accession>
<organism evidence="4 5">
    <name type="scientific">Diaporthe vaccinii</name>
    <dbReference type="NCBI Taxonomy" id="105482"/>
    <lineage>
        <taxon>Eukaryota</taxon>
        <taxon>Fungi</taxon>
        <taxon>Dikarya</taxon>
        <taxon>Ascomycota</taxon>
        <taxon>Pezizomycotina</taxon>
        <taxon>Sordariomycetes</taxon>
        <taxon>Sordariomycetidae</taxon>
        <taxon>Diaporthales</taxon>
        <taxon>Diaporthaceae</taxon>
        <taxon>Diaporthe</taxon>
        <taxon>Diaporthe eres species complex</taxon>
    </lineage>
</organism>
<reference evidence="4 5" key="1">
    <citation type="submission" date="2024-03" db="EMBL/GenBank/DDBJ databases">
        <title>A high-quality draft genome sequence of Diaporthe vaccinii, a causative agent of upright dieback and viscid rot disease in cranberry plants.</title>
        <authorList>
            <person name="Sarrasin M."/>
            <person name="Lang B.F."/>
            <person name="Burger G."/>
        </authorList>
    </citation>
    <scope>NUCLEOTIDE SEQUENCE [LARGE SCALE GENOMIC DNA]</scope>
    <source>
        <strain evidence="4 5">IS7</strain>
    </source>
</reference>
<keyword evidence="2" id="KW-0808">Transferase</keyword>
<dbReference type="SUPFAM" id="SSF53335">
    <property type="entry name" value="S-adenosyl-L-methionine-dependent methyltransferases"/>
    <property type="match status" value="1"/>
</dbReference>
<keyword evidence="1" id="KW-0489">Methyltransferase</keyword>
<gene>
    <name evidence="4" type="ORF">FJTKL_00882</name>
</gene>
<dbReference type="InterPro" id="IPR051052">
    <property type="entry name" value="Diverse_substrate_MTase"/>
</dbReference>
<dbReference type="CDD" id="cd02440">
    <property type="entry name" value="AdoMet_MTases"/>
    <property type="match status" value="1"/>
</dbReference>
<evidence type="ECO:0000259" key="3">
    <source>
        <dbReference type="Pfam" id="PF13649"/>
    </source>
</evidence>